<feature type="compositionally biased region" description="Low complexity" evidence="1">
    <location>
        <begin position="406"/>
        <end position="416"/>
    </location>
</feature>
<gene>
    <name evidence="5" type="primary">LOC106561057</name>
</gene>
<dbReference type="Pfam" id="PF00169">
    <property type="entry name" value="PH"/>
    <property type="match status" value="1"/>
</dbReference>
<feature type="domain" description="WW" evidence="3">
    <location>
        <begin position="53"/>
        <end position="86"/>
    </location>
</feature>
<dbReference type="InterPro" id="IPR057971">
    <property type="entry name" value="PKHA4-7_TBCA"/>
</dbReference>
<accession>A0A1S3KN31</accession>
<feature type="region of interest" description="Disordered" evidence="1">
    <location>
        <begin position="346"/>
        <end position="440"/>
    </location>
</feature>
<feature type="compositionally biased region" description="Pro residues" evidence="1">
    <location>
        <begin position="382"/>
        <end position="391"/>
    </location>
</feature>
<dbReference type="PROSITE" id="PS50020">
    <property type="entry name" value="WW_DOMAIN_2"/>
    <property type="match status" value="2"/>
</dbReference>
<sequence>MAAPLGRETLPEHWSYGVCGDGRVFFVHDETNTTAWLHPQTGEPVNSGHMIRSDLPRGWEEGFTDEGASYFINHNQRTTTFRHPVTGQVSQENVGFILQEQPGGRMSNPQQADLRPSSTISEASTAVTTSTVDTTSGSKGSRSSGRVHSFGKREQSIKRNPNVPVVVRGWLYKQDRSGMRLWKRKWFVLADYCLFYYKDSREESVLGSIPLPSYVISAVEPEDHISRKYAFKANHTGMRSYIYNRSTVIDSQAEHGGMRTYFFSADTQEDVNGWVKAMNQAAMMQNQTDSLRRPSEKSEMPNTSEREGVPQTNHVNNYTKNSREPRANLHLHGDGVVFEPADIQETEERRSFRNDTLNPITSKIPSLGGGSVEIEMDAVPPSGLPPFPSLPPDSASAPTSAPPSRAPSRAPSRGAFTLPPGACLRNGTPTPEPNGMGTGTYQRATLPPQVVDTQRQVQRRSALEQVEHWVKVQKAEHKGPPSRGGTLHRLSPPTQPKFIGLEAYQTLPKTPHRSPPAAARQGEYKYAQDRLSHFRLGPSDPQGTGARDGGGIGGPGTVWQLYEWQQRHQFRHGSPTAPLYTPAPDYPFGPRPPSTVPPSAPRPSSEVPRCVSVPPDPSDILPPGPPGSRALSPPRRPHTPANRVVVMPRGERDALDVPVAGSPRRAKSQLLKAATIERRSMPPSNYITHTVSAPSLHGKTVDDTYMQLKKDLEYLDLKVVGSQTLKEATRPVRVAESDVDVKLSRLCEQDKTLKELEVRISSLKDDKDKLESVLDVSHQQMELYRDQATHLEKIAYQQRLLQEDVVHIRAEISSASTEMARAWEDYSRLESSVEQLRAVLQARMNHSATPQQEKTEIKRELWRIEDVMAGLSASKANYKITIDSVQNPERKLVASVSDPAVPSQSATPPVGEVRPPPRSSYTLPHNPVPKWAEDEAPPRPPLPSLYDYEDPPPAIPPLPKEASVVVRHTSVRCLKRQSDERKRDRESGGCVNGDFKVELRSYLSEPELPGTGQSSTGSEGGYQTLPNKGLSGSSPRLNQSSNISSYVTLRRGVAASAERERPKSALEQLYSSGQQPQPLAQAPRGRMSAEEQLERMKRHQRALVRERKRNLSQGERHSNTAHRTPSSTRALSSTDLGSWRQEQEDFDLQLEQKAQVEERQVAEGQSDEGRRELKEKRIQSDEWLSVMALPMMATPMRETDMEPLDYDLDISRELSKPQKVCIPERYVESDPEEPLSQEEMEDRQRRAERIKNILAKSNFQNIHPSSGVSVPLNFTDLDIAMQQQERIMTVSHALASEASVKSKQFTAKAQLSSD</sequence>
<dbReference type="InterPro" id="IPR036020">
    <property type="entry name" value="WW_dom_sf"/>
</dbReference>
<dbReference type="SMART" id="SM00456">
    <property type="entry name" value="WW"/>
    <property type="match status" value="2"/>
</dbReference>
<evidence type="ECO:0000313" key="5">
    <source>
        <dbReference type="RefSeq" id="XP_013980131.1"/>
    </source>
</evidence>
<dbReference type="RefSeq" id="XP_013980131.1">
    <property type="nucleotide sequence ID" value="XM_014124656.2"/>
</dbReference>
<protein>
    <submittedName>
        <fullName evidence="5">Pleckstrin homology domain-containing family A member 7 isoform X10</fullName>
    </submittedName>
</protein>
<dbReference type="GeneID" id="106561057"/>
<feature type="compositionally biased region" description="Basic residues" evidence="1">
    <location>
        <begin position="1096"/>
        <end position="1110"/>
    </location>
</feature>
<dbReference type="Bgee" id="ENSSSAG00000058297">
    <property type="expression patterns" value="Expressed in notochord and 23 other cell types or tissues"/>
</dbReference>
<dbReference type="InterPro" id="IPR001849">
    <property type="entry name" value="PH_domain"/>
</dbReference>
<dbReference type="InterPro" id="IPR040392">
    <property type="entry name" value="PKHA4-7_PH"/>
</dbReference>
<feature type="region of interest" description="Disordered" evidence="1">
    <location>
        <begin position="572"/>
        <end position="641"/>
    </location>
</feature>
<dbReference type="Pfam" id="PF25541">
    <property type="entry name" value="TBCA_PH"/>
    <property type="match status" value="1"/>
</dbReference>
<feature type="compositionally biased region" description="Low complexity" evidence="1">
    <location>
        <begin position="1010"/>
        <end position="1024"/>
    </location>
</feature>
<feature type="compositionally biased region" description="Polar residues" evidence="1">
    <location>
        <begin position="1069"/>
        <end position="1078"/>
    </location>
</feature>
<feature type="compositionally biased region" description="Basic and acidic residues" evidence="1">
    <location>
        <begin position="290"/>
        <end position="308"/>
    </location>
</feature>
<organism evidence="4 5">
    <name type="scientific">Salmo salar</name>
    <name type="common">Atlantic salmon</name>
    <dbReference type="NCBI Taxonomy" id="8030"/>
    <lineage>
        <taxon>Eukaryota</taxon>
        <taxon>Metazoa</taxon>
        <taxon>Chordata</taxon>
        <taxon>Craniata</taxon>
        <taxon>Vertebrata</taxon>
        <taxon>Euteleostomi</taxon>
        <taxon>Actinopterygii</taxon>
        <taxon>Neopterygii</taxon>
        <taxon>Teleostei</taxon>
        <taxon>Protacanthopterygii</taxon>
        <taxon>Salmoniformes</taxon>
        <taxon>Salmonidae</taxon>
        <taxon>Salmoninae</taxon>
        <taxon>Salmo</taxon>
    </lineage>
</organism>
<reference evidence="5" key="1">
    <citation type="submission" date="2025-08" db="UniProtKB">
        <authorList>
            <consortium name="RefSeq"/>
        </authorList>
    </citation>
    <scope>IDENTIFICATION</scope>
</reference>
<dbReference type="Gene3D" id="2.30.29.30">
    <property type="entry name" value="Pleckstrin-homology domain (PH domain)/Phosphotyrosine-binding domain (PTB)"/>
    <property type="match status" value="1"/>
</dbReference>
<dbReference type="PANTHER" id="PTHR12752:SF4">
    <property type="entry name" value="PLECKSTRIN HOMOLOGY DOMAIN-CONTAINING FAMILY A MEMBER 7"/>
    <property type="match status" value="1"/>
</dbReference>
<feature type="region of interest" description="Disordered" evidence="1">
    <location>
        <begin position="893"/>
        <end position="962"/>
    </location>
</feature>
<feature type="domain" description="WW" evidence="3">
    <location>
        <begin position="8"/>
        <end position="41"/>
    </location>
</feature>
<feature type="region of interest" description="Disordered" evidence="1">
    <location>
        <begin position="102"/>
        <end position="155"/>
    </location>
</feature>
<dbReference type="CDD" id="cd13248">
    <property type="entry name" value="PH_PEPP1_2_3"/>
    <property type="match status" value="1"/>
</dbReference>
<feature type="compositionally biased region" description="Polar residues" evidence="1">
    <location>
        <begin position="1121"/>
        <end position="1136"/>
    </location>
</feature>
<feature type="region of interest" description="Disordered" evidence="1">
    <location>
        <begin position="286"/>
        <end position="315"/>
    </location>
</feature>
<dbReference type="SUPFAM" id="SSF50729">
    <property type="entry name" value="PH domain-like"/>
    <property type="match status" value="1"/>
</dbReference>
<evidence type="ECO:0000259" key="3">
    <source>
        <dbReference type="PROSITE" id="PS50020"/>
    </source>
</evidence>
<dbReference type="Proteomes" id="UP001652741">
    <property type="component" value="Chromosome ssa10"/>
</dbReference>
<dbReference type="SUPFAM" id="SSF51045">
    <property type="entry name" value="WW domain"/>
    <property type="match status" value="2"/>
</dbReference>
<feature type="region of interest" description="Disordered" evidence="1">
    <location>
        <begin position="1005"/>
        <end position="1136"/>
    </location>
</feature>
<dbReference type="CDD" id="cd00201">
    <property type="entry name" value="WW"/>
    <property type="match status" value="1"/>
</dbReference>
<evidence type="ECO:0000256" key="1">
    <source>
        <dbReference type="SAM" id="MobiDB-lite"/>
    </source>
</evidence>
<dbReference type="InterPro" id="IPR011993">
    <property type="entry name" value="PH-like_dom_sf"/>
</dbReference>
<feature type="compositionally biased region" description="Pro residues" evidence="1">
    <location>
        <begin position="584"/>
        <end position="601"/>
    </location>
</feature>
<feature type="compositionally biased region" description="Pro residues" evidence="1">
    <location>
        <begin position="614"/>
        <end position="626"/>
    </location>
</feature>
<feature type="domain" description="PH" evidence="2">
    <location>
        <begin position="164"/>
        <end position="283"/>
    </location>
</feature>
<dbReference type="FunFam" id="2.30.29.30:FF:000083">
    <property type="entry name" value="Pleckstrin homology domain-containing family A member 5"/>
    <property type="match status" value="1"/>
</dbReference>
<evidence type="ECO:0000259" key="2">
    <source>
        <dbReference type="PROSITE" id="PS50003"/>
    </source>
</evidence>
<feature type="region of interest" description="Disordered" evidence="1">
    <location>
        <begin position="533"/>
        <end position="554"/>
    </location>
</feature>
<dbReference type="InterPro" id="IPR001202">
    <property type="entry name" value="WW_dom"/>
</dbReference>
<feature type="region of interest" description="Disordered" evidence="1">
    <location>
        <begin position="1156"/>
        <end position="1176"/>
    </location>
</feature>
<dbReference type="Gene3D" id="2.20.70.10">
    <property type="match status" value="2"/>
</dbReference>
<dbReference type="PANTHER" id="PTHR12752">
    <property type="entry name" value="PHOSPHOINOSITOL 3-PHOSPHATE-BINDING PROTEIN"/>
    <property type="match status" value="1"/>
</dbReference>
<feature type="compositionally biased region" description="Polar residues" evidence="1">
    <location>
        <begin position="1030"/>
        <end position="1047"/>
    </location>
</feature>
<feature type="compositionally biased region" description="Polar residues" evidence="1">
    <location>
        <begin position="354"/>
        <end position="364"/>
    </location>
</feature>
<dbReference type="Pfam" id="PF00397">
    <property type="entry name" value="WW"/>
    <property type="match status" value="1"/>
</dbReference>
<evidence type="ECO:0000313" key="4">
    <source>
        <dbReference type="Proteomes" id="UP001652741"/>
    </source>
</evidence>
<proteinExistence type="predicted"/>
<dbReference type="SMART" id="SM00233">
    <property type="entry name" value="PH"/>
    <property type="match status" value="1"/>
</dbReference>
<dbReference type="PROSITE" id="PS50003">
    <property type="entry name" value="PH_DOMAIN"/>
    <property type="match status" value="1"/>
</dbReference>
<feature type="compositionally biased region" description="Low complexity" evidence="1">
    <location>
        <begin position="117"/>
        <end position="146"/>
    </location>
</feature>
<keyword evidence="4" id="KW-1185">Reference proteome</keyword>
<name>A0A1S3KN31_SALSA</name>